<dbReference type="InterPro" id="IPR001992">
    <property type="entry name" value="T2SS_GspF/T4SS_PilC_CS"/>
</dbReference>
<feature type="domain" description="Type II secretion system protein GspF" evidence="11">
    <location>
        <begin position="272"/>
        <end position="394"/>
    </location>
</feature>
<dbReference type="PROSITE" id="PS00874">
    <property type="entry name" value="T2SP_F"/>
    <property type="match status" value="1"/>
</dbReference>
<feature type="transmembrane region" description="Helical" evidence="10">
    <location>
        <begin position="170"/>
        <end position="195"/>
    </location>
</feature>
<proteinExistence type="inferred from homology"/>
<comment type="similarity">
    <text evidence="2 9">Belongs to the GSP F family.</text>
</comment>
<keyword evidence="3 9" id="KW-0813">Transport</keyword>
<comment type="subcellular location">
    <subcellularLocation>
        <location evidence="1">Cell inner membrane</location>
        <topology evidence="1">Multi-pass membrane protein</topology>
    </subcellularLocation>
    <subcellularLocation>
        <location evidence="9">Cell membrane</location>
        <topology evidence="9">Multi-pass membrane protein</topology>
    </subcellularLocation>
</comment>
<evidence type="ECO:0000256" key="9">
    <source>
        <dbReference type="RuleBase" id="RU003923"/>
    </source>
</evidence>
<keyword evidence="7 10" id="KW-1133">Transmembrane helix</keyword>
<keyword evidence="4" id="KW-1003">Cell membrane</keyword>
<evidence type="ECO:0000313" key="13">
    <source>
        <dbReference type="Proteomes" id="UP000449710"/>
    </source>
</evidence>
<evidence type="ECO:0000256" key="2">
    <source>
        <dbReference type="ARBA" id="ARBA00005745"/>
    </source>
</evidence>
<evidence type="ECO:0000256" key="6">
    <source>
        <dbReference type="ARBA" id="ARBA00022692"/>
    </source>
</evidence>
<dbReference type="EMBL" id="SUMG01000002">
    <property type="protein sequence ID" value="NBG87533.1"/>
    <property type="molecule type" value="Genomic_DNA"/>
</dbReference>
<evidence type="ECO:0000259" key="11">
    <source>
        <dbReference type="Pfam" id="PF00482"/>
    </source>
</evidence>
<evidence type="ECO:0000256" key="8">
    <source>
        <dbReference type="ARBA" id="ARBA00023136"/>
    </source>
</evidence>
<dbReference type="RefSeq" id="WP_160719016.1">
    <property type="nucleotide sequence ID" value="NZ_SUMG01000002.1"/>
</dbReference>
<accession>A0AA43XIP9</accession>
<evidence type="ECO:0000256" key="10">
    <source>
        <dbReference type="SAM" id="Phobius"/>
    </source>
</evidence>
<dbReference type="AlphaFoldDB" id="A0AA43XIP9"/>
<dbReference type="Proteomes" id="UP000449710">
    <property type="component" value="Unassembled WGS sequence"/>
</dbReference>
<organism evidence="12 13">
    <name type="scientific">Isachenkonia alkalipeptolytica</name>
    <dbReference type="NCBI Taxonomy" id="2565777"/>
    <lineage>
        <taxon>Bacteria</taxon>
        <taxon>Bacillati</taxon>
        <taxon>Bacillota</taxon>
        <taxon>Clostridia</taxon>
        <taxon>Eubacteriales</taxon>
        <taxon>Clostridiaceae</taxon>
        <taxon>Isachenkonia</taxon>
    </lineage>
</organism>
<feature type="transmembrane region" description="Helical" evidence="10">
    <location>
        <begin position="222"/>
        <end position="241"/>
    </location>
</feature>
<dbReference type="PANTHER" id="PTHR30012:SF0">
    <property type="entry name" value="TYPE II SECRETION SYSTEM PROTEIN F-RELATED"/>
    <property type="match status" value="1"/>
</dbReference>
<feature type="domain" description="Type II secretion system protein GspF" evidence="11">
    <location>
        <begin position="70"/>
        <end position="192"/>
    </location>
</feature>
<keyword evidence="5" id="KW-0997">Cell inner membrane</keyword>
<evidence type="ECO:0000256" key="5">
    <source>
        <dbReference type="ARBA" id="ARBA00022519"/>
    </source>
</evidence>
<evidence type="ECO:0000256" key="7">
    <source>
        <dbReference type="ARBA" id="ARBA00022989"/>
    </source>
</evidence>
<dbReference type="GO" id="GO:0015628">
    <property type="term" value="P:protein secretion by the type II secretion system"/>
    <property type="evidence" value="ECO:0007669"/>
    <property type="project" value="TreeGrafter"/>
</dbReference>
<sequence>MAVYKYTAVTPSGQEVEETITGNSLSEVQDRIKEKGYFVIDVTETVEKKSAGESLSFGKGVKTKDLSILCKQMGTLLKAGVPLSSALDILYRQTENKSLKEALGDVYAEVQKGSQISGVMKEHPKVFPELMVNMTESGEMTGNLDNVMERLAVHYEKEAKIESRITGAMIYPIVLSVVAITVVVFLLVVVMPTFIGMFEGAGMDLPLPTRILIGISNALRDFWYLFILGAVGLGFLFNRFVNTETGRYRFDALKFKIPIVKSSMDKIVTARFTRTLGSLLSSGIPLMDSLEMTGKVVGNAVIEEKIETVTSEVEKGETLGKSLKRNPTFGPMIVSMIEIGEESGNLDGMLDKSADFYERELEDAIDRMIRLLEPLMIVVMAIVIGFIVVSMALPMFDMFQTI</sequence>
<dbReference type="Pfam" id="PF00482">
    <property type="entry name" value="T2SSF"/>
    <property type="match status" value="2"/>
</dbReference>
<feature type="transmembrane region" description="Helical" evidence="10">
    <location>
        <begin position="375"/>
        <end position="396"/>
    </location>
</feature>
<name>A0AA43XIP9_9CLOT</name>
<dbReference type="InterPro" id="IPR003004">
    <property type="entry name" value="GspF/PilC"/>
</dbReference>
<protein>
    <submittedName>
        <fullName evidence="12">Type II secretion system F family protein</fullName>
    </submittedName>
</protein>
<gene>
    <name evidence="12" type="ORF">ISALK_03380</name>
</gene>
<keyword evidence="8 10" id="KW-0472">Membrane</keyword>
<evidence type="ECO:0000313" key="12">
    <source>
        <dbReference type="EMBL" id="NBG87533.1"/>
    </source>
</evidence>
<dbReference type="Gene3D" id="1.20.81.30">
    <property type="entry name" value="Type II secretion system (T2SS), domain F"/>
    <property type="match status" value="2"/>
</dbReference>
<dbReference type="InterPro" id="IPR018076">
    <property type="entry name" value="T2SS_GspF_dom"/>
</dbReference>
<keyword evidence="6 9" id="KW-0812">Transmembrane</keyword>
<evidence type="ECO:0000256" key="3">
    <source>
        <dbReference type="ARBA" id="ARBA00022448"/>
    </source>
</evidence>
<dbReference type="PRINTS" id="PR00812">
    <property type="entry name" value="BCTERIALGSPF"/>
</dbReference>
<reference evidence="12 13" key="1">
    <citation type="submission" date="2019-04" db="EMBL/GenBank/DDBJ databases">
        <title>Isachenkonia alkalipeptolytica gen. nov. sp. nov. a new anaerobic, alkiliphilic organothrophic bacterium capable to reduce synthesized ferrihydrite isolated from a soda lake.</title>
        <authorList>
            <person name="Toshchakov S.V."/>
            <person name="Zavarzina D.G."/>
            <person name="Zhilina T.N."/>
            <person name="Kostrikina N.A."/>
            <person name="Kublanov I.V."/>
        </authorList>
    </citation>
    <scope>NUCLEOTIDE SEQUENCE [LARGE SCALE GENOMIC DNA]</scope>
    <source>
        <strain evidence="12 13">Z-1701</strain>
    </source>
</reference>
<keyword evidence="13" id="KW-1185">Reference proteome</keyword>
<evidence type="ECO:0000256" key="1">
    <source>
        <dbReference type="ARBA" id="ARBA00004429"/>
    </source>
</evidence>
<evidence type="ECO:0000256" key="4">
    <source>
        <dbReference type="ARBA" id="ARBA00022475"/>
    </source>
</evidence>
<dbReference type="FunFam" id="1.20.81.30:FF:000001">
    <property type="entry name" value="Type II secretion system protein F"/>
    <property type="match status" value="2"/>
</dbReference>
<dbReference type="PANTHER" id="PTHR30012">
    <property type="entry name" value="GENERAL SECRETION PATHWAY PROTEIN"/>
    <property type="match status" value="1"/>
</dbReference>
<comment type="caution">
    <text evidence="12">The sequence shown here is derived from an EMBL/GenBank/DDBJ whole genome shotgun (WGS) entry which is preliminary data.</text>
</comment>
<dbReference type="GO" id="GO:0005886">
    <property type="term" value="C:plasma membrane"/>
    <property type="evidence" value="ECO:0007669"/>
    <property type="project" value="UniProtKB-SubCell"/>
</dbReference>
<dbReference type="InterPro" id="IPR042094">
    <property type="entry name" value="T2SS_GspF_sf"/>
</dbReference>